<comment type="caution">
    <text evidence="2">The sequence shown here is derived from an EMBL/GenBank/DDBJ whole genome shotgun (WGS) entry which is preliminary data.</text>
</comment>
<reference evidence="2 3" key="1">
    <citation type="journal article" date="2018" name="Sci. Rep.">
        <title>Genomic signatures of local adaptation to the degree of environmental predictability in rotifers.</title>
        <authorList>
            <person name="Franch-Gras L."/>
            <person name="Hahn C."/>
            <person name="Garcia-Roger E.M."/>
            <person name="Carmona M.J."/>
            <person name="Serra M."/>
            <person name="Gomez A."/>
        </authorList>
    </citation>
    <scope>NUCLEOTIDE SEQUENCE [LARGE SCALE GENOMIC DNA]</scope>
    <source>
        <strain evidence="2">HYR1</strain>
    </source>
</reference>
<protein>
    <submittedName>
        <fullName evidence="2">DET1-like protein</fullName>
    </submittedName>
</protein>
<dbReference type="GO" id="GO:0031461">
    <property type="term" value="C:cullin-RING ubiquitin ligase complex"/>
    <property type="evidence" value="ECO:0007669"/>
    <property type="project" value="TreeGrafter"/>
</dbReference>
<sequence length="665" mass="77121">MMNYEFDLFKELNLRKRTPINLVHNLFGRELGTYSCTLYITNTFSNHSNRHEKTKFNQMKRVYLSIYPNYSILNVRMPNCFLRRFSPDGRYIIAFNQHLNGIQVFSFNGSSAGLEQLQKLNSKFAQDKTDLNDFDSDQFRQKSFDIFFKETANLRLTENNELIHRECALFYKNSFLIVASSVFVNEENLPSYDQIATNNEAIHYNTMENYTIYLVDINRAVLCDKITFTADKINLTHNQSLSLYKNMLAILSQQNQTIHIYYLMPTLATERNTCYKFVLAKQIGRFCFSDDLDYIQRPIGSQYSFKMRASPYSESLRINRRQKFASIPSTKGYCESSFTGLKQRIISFFYKEALHTNTLSQFYLNFNDILKLRMYKMQLLDDRYLLIKYGNIDHMVTQKSSIVITNRVSNLNPTSNPQTSATSIAQNSASNPTSSASASSETQTTTTVTNIPVILNESAVPFFFVLYDTKTATVLNILKNTSSEMLKIYENLQDYFSLSALDGYSTQQEHEPYGSTFNFHTLPSNNLYANQQLMRHIKMILKTNTTNEMTKSLLSQLPISSQSFTTTPYLDHSLFSYDEKLISNLERPKPIGDQVIKFNVRETGRSCFRLYPGLQNNQANPQSHLSFKRLVAFIWHPREPFCVSVQRATTEYNVNFHVYSKNNLI</sequence>
<feature type="compositionally biased region" description="Polar residues" evidence="1">
    <location>
        <begin position="413"/>
        <end position="426"/>
    </location>
</feature>
<proteinExistence type="predicted"/>
<feature type="region of interest" description="Disordered" evidence="1">
    <location>
        <begin position="413"/>
        <end position="443"/>
    </location>
</feature>
<dbReference type="PANTHER" id="PTHR13374">
    <property type="entry name" value="DET1 HOMOLOG DE-ETIOLATED-1 HOMOLOG"/>
    <property type="match status" value="1"/>
</dbReference>
<evidence type="ECO:0000256" key="1">
    <source>
        <dbReference type="SAM" id="MobiDB-lite"/>
    </source>
</evidence>
<keyword evidence="3" id="KW-1185">Reference proteome</keyword>
<dbReference type="GO" id="GO:1990756">
    <property type="term" value="F:ubiquitin-like ligase-substrate adaptor activity"/>
    <property type="evidence" value="ECO:0007669"/>
    <property type="project" value="TreeGrafter"/>
</dbReference>
<dbReference type="GO" id="GO:0031625">
    <property type="term" value="F:ubiquitin protein ligase binding"/>
    <property type="evidence" value="ECO:0007669"/>
    <property type="project" value="TreeGrafter"/>
</dbReference>
<accession>A0A3M7Q1L1</accession>
<dbReference type="PANTHER" id="PTHR13374:SF3">
    <property type="entry name" value="DET1 HOMOLOG"/>
    <property type="match status" value="1"/>
</dbReference>
<dbReference type="GO" id="GO:0005634">
    <property type="term" value="C:nucleus"/>
    <property type="evidence" value="ECO:0007669"/>
    <property type="project" value="TreeGrafter"/>
</dbReference>
<dbReference type="Pfam" id="PF09737">
    <property type="entry name" value="Det1"/>
    <property type="match status" value="2"/>
</dbReference>
<dbReference type="OrthoDB" id="18339at2759"/>
<dbReference type="InterPro" id="IPR019138">
    <property type="entry name" value="De-etiolated_protein_1_Det1"/>
</dbReference>
<feature type="compositionally biased region" description="Low complexity" evidence="1">
    <location>
        <begin position="427"/>
        <end position="443"/>
    </location>
</feature>
<dbReference type="Proteomes" id="UP000276133">
    <property type="component" value="Unassembled WGS sequence"/>
</dbReference>
<evidence type="ECO:0000313" key="2">
    <source>
        <dbReference type="EMBL" id="RNA05223.1"/>
    </source>
</evidence>
<evidence type="ECO:0000313" key="3">
    <source>
        <dbReference type="Proteomes" id="UP000276133"/>
    </source>
</evidence>
<dbReference type="STRING" id="10195.A0A3M7Q1L1"/>
<dbReference type="GO" id="GO:0032436">
    <property type="term" value="P:positive regulation of proteasomal ubiquitin-dependent protein catabolic process"/>
    <property type="evidence" value="ECO:0007669"/>
    <property type="project" value="TreeGrafter"/>
</dbReference>
<dbReference type="AlphaFoldDB" id="A0A3M7Q1L1"/>
<dbReference type="GO" id="GO:0016567">
    <property type="term" value="P:protein ubiquitination"/>
    <property type="evidence" value="ECO:0007669"/>
    <property type="project" value="TreeGrafter"/>
</dbReference>
<dbReference type="EMBL" id="REGN01007813">
    <property type="protein sequence ID" value="RNA05223.1"/>
    <property type="molecule type" value="Genomic_DNA"/>
</dbReference>
<name>A0A3M7Q1L1_BRAPC</name>
<gene>
    <name evidence="2" type="ORF">BpHYR1_011317</name>
</gene>
<organism evidence="2 3">
    <name type="scientific">Brachionus plicatilis</name>
    <name type="common">Marine rotifer</name>
    <name type="synonym">Brachionus muelleri</name>
    <dbReference type="NCBI Taxonomy" id="10195"/>
    <lineage>
        <taxon>Eukaryota</taxon>
        <taxon>Metazoa</taxon>
        <taxon>Spiralia</taxon>
        <taxon>Gnathifera</taxon>
        <taxon>Rotifera</taxon>
        <taxon>Eurotatoria</taxon>
        <taxon>Monogononta</taxon>
        <taxon>Pseudotrocha</taxon>
        <taxon>Ploima</taxon>
        <taxon>Brachionidae</taxon>
        <taxon>Brachionus</taxon>
    </lineage>
</organism>